<dbReference type="EMBL" id="QXGF01004410">
    <property type="protein sequence ID" value="KAE8919828.1"/>
    <property type="molecule type" value="Genomic_DNA"/>
</dbReference>
<dbReference type="Proteomes" id="UP000429523">
    <property type="component" value="Unassembled WGS sequence"/>
</dbReference>
<reference evidence="1 2" key="1">
    <citation type="submission" date="2018-08" db="EMBL/GenBank/DDBJ databases">
        <title>Genomic investigation of the strawberry pathogen Phytophthora fragariae indicates pathogenicity is determined by transcriptional variation in three key races.</title>
        <authorList>
            <person name="Adams T.M."/>
            <person name="Armitage A.D."/>
            <person name="Sobczyk M.K."/>
            <person name="Bates H.J."/>
            <person name="Dunwell J.M."/>
            <person name="Nellist C.F."/>
            <person name="Harrison R.J."/>
        </authorList>
    </citation>
    <scope>NUCLEOTIDE SEQUENCE [LARGE SCALE GENOMIC DNA]</scope>
    <source>
        <strain evidence="1 2">NOV-9</strain>
    </source>
</reference>
<name>A0A6A3DP94_9STRA</name>
<organism evidence="1 2">
    <name type="scientific">Phytophthora fragariae</name>
    <dbReference type="NCBI Taxonomy" id="53985"/>
    <lineage>
        <taxon>Eukaryota</taxon>
        <taxon>Sar</taxon>
        <taxon>Stramenopiles</taxon>
        <taxon>Oomycota</taxon>
        <taxon>Peronosporomycetes</taxon>
        <taxon>Peronosporales</taxon>
        <taxon>Peronosporaceae</taxon>
        <taxon>Phytophthora</taxon>
    </lineage>
</organism>
<protein>
    <recommendedName>
        <fullName evidence="3">HAT C-terminal dimerisation domain-containing protein</fullName>
    </recommendedName>
</protein>
<sequence length="112" mass="12304">MRLKLVASAASTSLTDSVTEYLPLLLIICDSSWFRESGSARFPSTPALDRVWLGFPPSNAFQERDFSTGGIDMSSRRTSTDNHRAAMHVVLKNDQNRKEIQRIEAGSTGGAT</sequence>
<proteinExistence type="predicted"/>
<gene>
    <name evidence="1" type="ORF">PF009_g29871</name>
</gene>
<dbReference type="AlphaFoldDB" id="A0A6A3DP94"/>
<evidence type="ECO:0008006" key="3">
    <source>
        <dbReference type="Google" id="ProtNLM"/>
    </source>
</evidence>
<accession>A0A6A3DP94</accession>
<evidence type="ECO:0000313" key="2">
    <source>
        <dbReference type="Proteomes" id="UP000429523"/>
    </source>
</evidence>
<evidence type="ECO:0000313" key="1">
    <source>
        <dbReference type="EMBL" id="KAE8919828.1"/>
    </source>
</evidence>
<comment type="caution">
    <text evidence="1">The sequence shown here is derived from an EMBL/GenBank/DDBJ whole genome shotgun (WGS) entry which is preliminary data.</text>
</comment>